<dbReference type="FunFam" id="1.10.10.440:FF:000026">
    <property type="entry name" value="Pre-mRNA-processing protein 40A"/>
    <property type="match status" value="1"/>
</dbReference>
<evidence type="ECO:0000256" key="2">
    <source>
        <dbReference type="ARBA" id="ARBA00022664"/>
    </source>
</evidence>
<dbReference type="GO" id="GO:0003723">
    <property type="term" value="F:RNA binding"/>
    <property type="evidence" value="ECO:0007669"/>
    <property type="project" value="TreeGrafter"/>
</dbReference>
<dbReference type="FunFam" id="1.10.10.440:FF:000024">
    <property type="entry name" value="Pre-mRNA-processing protein 40A"/>
    <property type="match status" value="1"/>
</dbReference>
<feature type="region of interest" description="Disordered" evidence="10">
    <location>
        <begin position="792"/>
        <end position="899"/>
    </location>
</feature>
<dbReference type="GO" id="GO:0071004">
    <property type="term" value="C:U2-type prespliceosome"/>
    <property type="evidence" value="ECO:0007669"/>
    <property type="project" value="TreeGrafter"/>
</dbReference>
<feature type="domain" description="WW" evidence="11">
    <location>
        <begin position="174"/>
        <end position="207"/>
    </location>
</feature>
<organism evidence="13 14">
    <name type="scientific">Populus tomentosa</name>
    <name type="common">Chinese white poplar</name>
    <dbReference type="NCBI Taxonomy" id="118781"/>
    <lineage>
        <taxon>Eukaryota</taxon>
        <taxon>Viridiplantae</taxon>
        <taxon>Streptophyta</taxon>
        <taxon>Embryophyta</taxon>
        <taxon>Tracheophyta</taxon>
        <taxon>Spermatophyta</taxon>
        <taxon>Magnoliopsida</taxon>
        <taxon>eudicotyledons</taxon>
        <taxon>Gunneridae</taxon>
        <taxon>Pentapetalae</taxon>
        <taxon>rosids</taxon>
        <taxon>fabids</taxon>
        <taxon>Malpighiales</taxon>
        <taxon>Salicaceae</taxon>
        <taxon>Saliceae</taxon>
        <taxon>Populus</taxon>
    </lineage>
</organism>
<feature type="region of interest" description="Disordered" evidence="10">
    <location>
        <begin position="216"/>
        <end position="235"/>
    </location>
</feature>
<dbReference type="SMART" id="SM00456">
    <property type="entry name" value="WW"/>
    <property type="match status" value="2"/>
</dbReference>
<keyword evidence="3" id="KW-0677">Repeat</keyword>
<feature type="compositionally biased region" description="Acidic residues" evidence="10">
    <location>
        <begin position="885"/>
        <end position="899"/>
    </location>
</feature>
<dbReference type="FunFam" id="1.10.10.440:FF:000019">
    <property type="entry name" value="Pre-mRNA-processing protein 40A"/>
    <property type="match status" value="1"/>
</dbReference>
<dbReference type="Pfam" id="PF01846">
    <property type="entry name" value="FF"/>
    <property type="match status" value="4"/>
</dbReference>
<dbReference type="PANTHER" id="PTHR11864">
    <property type="entry name" value="PRE-MRNA-PROCESSING PROTEIN PRP40"/>
    <property type="match status" value="1"/>
</dbReference>
<keyword evidence="14" id="KW-1185">Reference proteome</keyword>
<keyword evidence="4" id="KW-0508">mRNA splicing</keyword>
<dbReference type="Proteomes" id="UP000886885">
    <property type="component" value="Chromosome 14A"/>
</dbReference>
<feature type="compositionally biased region" description="Basic and acidic residues" evidence="10">
    <location>
        <begin position="874"/>
        <end position="883"/>
    </location>
</feature>
<evidence type="ECO:0000259" key="12">
    <source>
        <dbReference type="PROSITE" id="PS51676"/>
    </source>
</evidence>
<dbReference type="CDD" id="cd00201">
    <property type="entry name" value="WW"/>
    <property type="match status" value="2"/>
</dbReference>
<evidence type="ECO:0008006" key="15">
    <source>
        <dbReference type="Google" id="ProtNLM"/>
    </source>
</evidence>
<dbReference type="GO" id="GO:0070063">
    <property type="term" value="F:RNA polymerase binding"/>
    <property type="evidence" value="ECO:0007669"/>
    <property type="project" value="UniProtKB-ARBA"/>
</dbReference>
<feature type="domain" description="FF" evidence="12">
    <location>
        <begin position="518"/>
        <end position="572"/>
    </location>
</feature>
<feature type="region of interest" description="Disordered" evidence="10">
    <location>
        <begin position="72"/>
        <end position="97"/>
    </location>
</feature>
<protein>
    <recommendedName>
        <fullName evidence="15">Pre-mRNA-processing protein 40A</fullName>
    </recommendedName>
</protein>
<evidence type="ECO:0000313" key="13">
    <source>
        <dbReference type="EMBL" id="KAG6748985.1"/>
    </source>
</evidence>
<reference evidence="13" key="1">
    <citation type="journal article" date="2020" name="bioRxiv">
        <title>Hybrid origin of Populus tomentosa Carr. identified through genome sequencing and phylogenomic analysis.</title>
        <authorList>
            <person name="An X."/>
            <person name="Gao K."/>
            <person name="Chen Z."/>
            <person name="Li J."/>
            <person name="Yang X."/>
            <person name="Yang X."/>
            <person name="Zhou J."/>
            <person name="Guo T."/>
            <person name="Zhao T."/>
            <person name="Huang S."/>
            <person name="Miao D."/>
            <person name="Khan W.U."/>
            <person name="Rao P."/>
            <person name="Ye M."/>
            <person name="Lei B."/>
            <person name="Liao W."/>
            <person name="Wang J."/>
            <person name="Ji L."/>
            <person name="Li Y."/>
            <person name="Guo B."/>
            <person name="Mustafa N.S."/>
            <person name="Li S."/>
            <person name="Yun Q."/>
            <person name="Keller S.R."/>
            <person name="Mao J."/>
            <person name="Zhang R."/>
            <person name="Strauss S.H."/>
        </authorList>
    </citation>
    <scope>NUCLEOTIDE SEQUENCE</scope>
    <source>
        <strain evidence="13">GM15</strain>
        <tissue evidence="13">Leaf</tissue>
    </source>
</reference>
<feature type="domain" description="WW" evidence="11">
    <location>
        <begin position="95"/>
        <end position="124"/>
    </location>
</feature>
<feature type="domain" description="FF" evidence="12">
    <location>
        <begin position="383"/>
        <end position="437"/>
    </location>
</feature>
<evidence type="ECO:0000313" key="14">
    <source>
        <dbReference type="Proteomes" id="UP000886885"/>
    </source>
</evidence>
<dbReference type="Pfam" id="PF25432">
    <property type="entry name" value="FF_PRPF40A"/>
    <property type="match status" value="1"/>
</dbReference>
<dbReference type="PROSITE" id="PS50020">
    <property type="entry name" value="WW_DOMAIN_2"/>
    <property type="match status" value="2"/>
</dbReference>
<evidence type="ECO:0000256" key="6">
    <source>
        <dbReference type="ARBA" id="ARBA00056384"/>
    </source>
</evidence>
<dbReference type="AlphaFoldDB" id="A0A8X8CC57"/>
<dbReference type="EMBL" id="JAAWWB010000027">
    <property type="protein sequence ID" value="KAG6748985.1"/>
    <property type="molecule type" value="Genomic_DNA"/>
</dbReference>
<dbReference type="Pfam" id="PF00397">
    <property type="entry name" value="WW"/>
    <property type="match status" value="2"/>
</dbReference>
<name>A0A8X8CC57_POPTO</name>
<comment type="caution">
    <text evidence="13">The sequence shown here is derived from an EMBL/GenBank/DDBJ whole genome shotgun (WGS) entry which is preliminary data.</text>
</comment>
<dbReference type="InterPro" id="IPR039726">
    <property type="entry name" value="Prp40-like"/>
</dbReference>
<feature type="compositionally biased region" description="Basic residues" evidence="10">
    <location>
        <begin position="841"/>
        <end position="856"/>
    </location>
</feature>
<evidence type="ECO:0000256" key="4">
    <source>
        <dbReference type="ARBA" id="ARBA00023187"/>
    </source>
</evidence>
<comment type="function">
    <text evidence="6">Binds the phosphorylated C-terminal domain (CTD) of the largest subunit of RNA polymerase II and functions as a scaffold for RNA processing machineries. May be involved in pre-mRNA splicing.</text>
</comment>
<evidence type="ECO:0000256" key="7">
    <source>
        <dbReference type="ARBA" id="ARBA00061317"/>
    </source>
</evidence>
<dbReference type="InterPro" id="IPR001202">
    <property type="entry name" value="WW_dom"/>
</dbReference>
<feature type="domain" description="FF" evidence="12">
    <location>
        <begin position="450"/>
        <end position="505"/>
    </location>
</feature>
<proteinExistence type="inferred from homology"/>
<dbReference type="PANTHER" id="PTHR11864:SF0">
    <property type="entry name" value="PRP40 PRE-MRNA PROCESSING FACTOR 40 HOMOLOG A (YEAST)"/>
    <property type="match status" value="1"/>
</dbReference>
<dbReference type="GO" id="GO:0045292">
    <property type="term" value="P:mRNA cis splicing, via spliceosome"/>
    <property type="evidence" value="ECO:0007669"/>
    <property type="project" value="InterPro"/>
</dbReference>
<sequence>MHVVGTSGVPNSSPYAFAPSSFGLTQNSASALPQFPPMSQMHPHVVPMGGQPWLSSGSHGASLVPPVQPAVAQPSISSSSDSTVAVPSNSQQSLSDWQEHTASDGRRYYYNRRTKQSSWDKPFELMTPIEAFDRLIYIQTVFPWIDVAIVAVPKLIKIILFEISFSLHVSLLRADASTVWKEFTTQEGKKYYYNKVTKQSKWSIPEELKMAREQAQQTVGQGNQSETDTASNVPTTVAVTSSETSTTAISASSSSVMLPGVSSSPISVATVANPPPVVVSGSPALPVAHSTTASAVGVQPSVTPLPTAVSVGTGAPAAAVDAKTTSLSSIDNLLSQSAANSVDGASMMDTAEFNNVSVDLGKTNASPLEEKTPDEEPLVFANKLEAKNAFKALLESANVQSDWTWEQTMREIINDKRYAALKTLGERKQAFNEYLGQRKKLEAEERRIRQKKAREEFAKMLEESKELTSSMKWSKAISLFENDERYKALERARDREDLFDSYIVELERKEKEKAAEDRRRNVAEYRKFLESCDFIKANSQWRKIQDRLEDDERCLCLEKLDRLLIFQDYIRDLEKEEEEQKKIQKEQLRRAERKNRDEFRKLLEEHVASGSLTAKTHWLDYCLKFIIFSFGCRLRICLNIKAIATNTSGSKPKDLFEDVSEELEKQYHDDKTRIKDAMKLGKITMVSTWTFEDFKGAVADDIGSPPISDINLKLLYEELVERAKEKEEKEAKKQQRLADDFTKLLYTLKEVTPSSNWEDCKPLFEESQEYRSIGEESLSKEIFEEYVTHLQEKAKEKERKREEEKDDKKREKDKDRKHRKRHQSAIDDVNSDKDEKEESKKSRKHSSDRKKSRKHTYTPESDGESQHKRHKRDHRDGSRRNGSNDELEDGELGDDVEIR</sequence>
<keyword evidence="5" id="KW-0539">Nucleus</keyword>
<evidence type="ECO:0000256" key="1">
    <source>
        <dbReference type="ARBA" id="ARBA00004123"/>
    </source>
</evidence>
<feature type="compositionally biased region" description="Polar residues" evidence="10">
    <location>
        <begin position="216"/>
        <end position="234"/>
    </location>
</feature>
<feature type="compositionally biased region" description="Basic and acidic residues" evidence="10">
    <location>
        <begin position="792"/>
        <end position="814"/>
    </location>
</feature>
<evidence type="ECO:0000259" key="11">
    <source>
        <dbReference type="PROSITE" id="PS50020"/>
    </source>
</evidence>
<feature type="coiled-coil region" evidence="9">
    <location>
        <begin position="566"/>
        <end position="605"/>
    </location>
</feature>
<dbReference type="GO" id="GO:0005685">
    <property type="term" value="C:U1 snRNP"/>
    <property type="evidence" value="ECO:0007669"/>
    <property type="project" value="TreeGrafter"/>
</dbReference>
<dbReference type="FunFam" id="1.10.10.440:FF:000013">
    <property type="entry name" value="pre-mRNA-processing protein 40A isoform X1"/>
    <property type="match status" value="1"/>
</dbReference>
<dbReference type="PROSITE" id="PS01159">
    <property type="entry name" value="WW_DOMAIN_1"/>
    <property type="match status" value="1"/>
</dbReference>
<dbReference type="OrthoDB" id="187617at2759"/>
<accession>A0A8X8CC57</accession>
<dbReference type="SMART" id="SM00441">
    <property type="entry name" value="FF"/>
    <property type="match status" value="4"/>
</dbReference>
<feature type="compositionally biased region" description="Low complexity" evidence="10">
    <location>
        <begin position="72"/>
        <end position="90"/>
    </location>
</feature>
<comment type="subunit">
    <text evidence="8">Interacts (via the WW domains) with the phosphorylated C-terminal domain of NRPB1 (via CTD domain).</text>
</comment>
<feature type="domain" description="FF" evidence="12">
    <location>
        <begin position="734"/>
        <end position="789"/>
    </location>
</feature>
<comment type="similarity">
    <text evidence="7">Belongs to the PRPF40 family.</text>
</comment>
<comment type="subcellular location">
    <subcellularLocation>
        <location evidence="1">Nucleus</location>
    </subcellularLocation>
</comment>
<feature type="compositionally biased region" description="Basic and acidic residues" evidence="10">
    <location>
        <begin position="830"/>
        <end position="840"/>
    </location>
</feature>
<gene>
    <name evidence="13" type="ORF">POTOM_046025</name>
</gene>
<evidence type="ECO:0000256" key="10">
    <source>
        <dbReference type="SAM" id="MobiDB-lite"/>
    </source>
</evidence>
<keyword evidence="2" id="KW-0507">mRNA processing</keyword>
<evidence type="ECO:0000256" key="8">
    <source>
        <dbReference type="ARBA" id="ARBA00064817"/>
    </source>
</evidence>
<evidence type="ECO:0000256" key="3">
    <source>
        <dbReference type="ARBA" id="ARBA00022737"/>
    </source>
</evidence>
<dbReference type="PROSITE" id="PS51676">
    <property type="entry name" value="FF"/>
    <property type="match status" value="4"/>
</dbReference>
<dbReference type="InterPro" id="IPR002713">
    <property type="entry name" value="FF_domain"/>
</dbReference>
<evidence type="ECO:0000256" key="9">
    <source>
        <dbReference type="SAM" id="Coils"/>
    </source>
</evidence>
<keyword evidence="9" id="KW-0175">Coiled coil</keyword>
<evidence type="ECO:0000256" key="5">
    <source>
        <dbReference type="ARBA" id="ARBA00023242"/>
    </source>
</evidence>
<feature type="coiled-coil region" evidence="9">
    <location>
        <begin position="712"/>
        <end position="744"/>
    </location>
</feature>